<evidence type="ECO:0000256" key="2">
    <source>
        <dbReference type="ARBA" id="ARBA00022729"/>
    </source>
</evidence>
<dbReference type="InterPro" id="IPR009155">
    <property type="entry name" value="Cyt_b562"/>
</dbReference>
<dbReference type="GO" id="GO:0005506">
    <property type="term" value="F:iron ion binding"/>
    <property type="evidence" value="ECO:0007669"/>
    <property type="project" value="InterPro"/>
</dbReference>
<comment type="similarity">
    <text evidence="1">Belongs to the cytochrome b562 family.</text>
</comment>
<dbReference type="GO" id="GO:0020037">
    <property type="term" value="F:heme binding"/>
    <property type="evidence" value="ECO:0007669"/>
    <property type="project" value="InterPro"/>
</dbReference>
<keyword evidence="5" id="KW-1185">Reference proteome</keyword>
<dbReference type="EMBL" id="NKHF01000025">
    <property type="protein sequence ID" value="PCK32690.1"/>
    <property type="molecule type" value="Genomic_DNA"/>
</dbReference>
<reference evidence="5" key="1">
    <citation type="journal article" date="2019" name="Genome Announc.">
        <title>Draft Genome Sequence of Pseudoalteromonas piscicida Strain 36Y ROTHPW, an Hypersaline Seawater Isolate from the South Coast of Sonora, Mexico.</title>
        <authorList>
            <person name="Sanchez-Diaz R."/>
            <person name="Molina-Garza Z.J."/>
            <person name="Cruz-Suarez L.E."/>
            <person name="Selvin J."/>
            <person name="Kiran G.S."/>
            <person name="Ibarra-Gamez J.C."/>
            <person name="Gomez-Gil B."/>
            <person name="Galaviz-Silva L."/>
        </authorList>
    </citation>
    <scope>NUCLEOTIDE SEQUENCE [LARGE SCALE GENOMIC DNA]</scope>
    <source>
        <strain evidence="5">36Y_RITHPW</strain>
    </source>
</reference>
<dbReference type="GO" id="GO:0009055">
    <property type="term" value="F:electron transfer activity"/>
    <property type="evidence" value="ECO:0007669"/>
    <property type="project" value="InterPro"/>
</dbReference>
<evidence type="ECO:0000313" key="4">
    <source>
        <dbReference type="EMBL" id="PCK32690.1"/>
    </source>
</evidence>
<feature type="chain" id="PRO_5012924270" description="Cytochrome b562" evidence="3">
    <location>
        <begin position="19"/>
        <end position="132"/>
    </location>
</feature>
<dbReference type="GO" id="GO:0022900">
    <property type="term" value="P:electron transport chain"/>
    <property type="evidence" value="ECO:0007669"/>
    <property type="project" value="InterPro"/>
</dbReference>
<protein>
    <recommendedName>
        <fullName evidence="6">Cytochrome b562</fullName>
    </recommendedName>
</protein>
<evidence type="ECO:0000313" key="5">
    <source>
        <dbReference type="Proteomes" id="UP000228621"/>
    </source>
</evidence>
<dbReference type="RefSeq" id="WP_099641128.1">
    <property type="nucleotide sequence ID" value="NZ_NKHF01000025.1"/>
</dbReference>
<evidence type="ECO:0000256" key="1">
    <source>
        <dbReference type="ARBA" id="ARBA00005523"/>
    </source>
</evidence>
<accession>A0A2A5JTH0</accession>
<keyword evidence="2 3" id="KW-0732">Signal</keyword>
<dbReference type="GO" id="GO:0042597">
    <property type="term" value="C:periplasmic space"/>
    <property type="evidence" value="ECO:0007669"/>
    <property type="project" value="InterPro"/>
</dbReference>
<evidence type="ECO:0008006" key="6">
    <source>
        <dbReference type="Google" id="ProtNLM"/>
    </source>
</evidence>
<comment type="caution">
    <text evidence="4">The sequence shown here is derived from an EMBL/GenBank/DDBJ whole genome shotgun (WGS) entry which is preliminary data.</text>
</comment>
<organism evidence="4 5">
    <name type="scientific">Pseudoalteromonas piscicida</name>
    <dbReference type="NCBI Taxonomy" id="43662"/>
    <lineage>
        <taxon>Bacteria</taxon>
        <taxon>Pseudomonadati</taxon>
        <taxon>Pseudomonadota</taxon>
        <taxon>Gammaproteobacteria</taxon>
        <taxon>Alteromonadales</taxon>
        <taxon>Pseudoalteromonadaceae</taxon>
        <taxon>Pseudoalteromonas</taxon>
    </lineage>
</organism>
<name>A0A2A5JTH0_PSEO7</name>
<dbReference type="Proteomes" id="UP000228621">
    <property type="component" value="Unassembled WGS sequence"/>
</dbReference>
<gene>
    <name evidence="4" type="ORF">CEX98_05570</name>
</gene>
<evidence type="ECO:0000256" key="3">
    <source>
        <dbReference type="SAM" id="SignalP"/>
    </source>
</evidence>
<dbReference type="InterPro" id="IPR010980">
    <property type="entry name" value="Cyt_c/b562"/>
</dbReference>
<dbReference type="Pfam" id="PF07361">
    <property type="entry name" value="Cytochrom_B562"/>
    <property type="match status" value="1"/>
</dbReference>
<dbReference type="OrthoDB" id="6119894at2"/>
<dbReference type="Gene3D" id="1.20.120.10">
    <property type="entry name" value="Cytochrome c/b562"/>
    <property type="match status" value="1"/>
</dbReference>
<dbReference type="AlphaFoldDB" id="A0A2A5JTH0"/>
<sequence>MRKIVLIFMLLVSASVTAHESSELNKTMKEMGHTYKLAVKAKTGQEMQDHLQDLAKLVDKSKTFAFKKEVAAESLVGLNKVLDTVASAERSIAEGDVELARQALLEIDELRKQYHELHEPPSIWELLFGGGK</sequence>
<proteinExistence type="inferred from homology"/>
<feature type="signal peptide" evidence="3">
    <location>
        <begin position="1"/>
        <end position="18"/>
    </location>
</feature>
<dbReference type="SUPFAM" id="SSF47175">
    <property type="entry name" value="Cytochromes"/>
    <property type="match status" value="1"/>
</dbReference>